<dbReference type="GO" id="GO:0042742">
    <property type="term" value="P:defense response to bacterium"/>
    <property type="evidence" value="ECO:0007669"/>
    <property type="project" value="UniProtKB-KW"/>
</dbReference>
<evidence type="ECO:0000256" key="7">
    <source>
        <dbReference type="SAM" id="MobiDB-lite"/>
    </source>
</evidence>
<evidence type="ECO:0000256" key="4">
    <source>
        <dbReference type="ARBA" id="ARBA00022638"/>
    </source>
</evidence>
<accession>A0A0K1Y763</accession>
<feature type="compositionally biased region" description="Polar residues" evidence="7">
    <location>
        <begin position="87"/>
        <end position="101"/>
    </location>
</feature>
<organism evidence="9 10">
    <name type="scientific">Mycobacterium phage BrownCNA</name>
    <dbReference type="NCBI Taxonomy" id="1698252"/>
    <lineage>
        <taxon>Viruses</taxon>
        <taxon>Duplodnaviria</taxon>
        <taxon>Heunggongvirae</taxon>
        <taxon>Uroviricota</taxon>
        <taxon>Caudoviricetes</taxon>
        <taxon>Bclasvirinae</taxon>
        <taxon>Coopervirus</taxon>
        <taxon>Coopervirus brownCNA</taxon>
    </lineage>
</organism>
<evidence type="ECO:0000259" key="8">
    <source>
        <dbReference type="Pfam" id="PF01510"/>
    </source>
</evidence>
<evidence type="ECO:0000256" key="1">
    <source>
        <dbReference type="ARBA" id="ARBA00001561"/>
    </source>
</evidence>
<dbReference type="Gene3D" id="3.40.80.10">
    <property type="entry name" value="Peptidoglycan recognition protein-like"/>
    <property type="match status" value="1"/>
</dbReference>
<dbReference type="GO" id="GO:0071555">
    <property type="term" value="P:cell wall organization"/>
    <property type="evidence" value="ECO:0007669"/>
    <property type="project" value="UniProtKB-KW"/>
</dbReference>
<dbReference type="Proteomes" id="UP000201833">
    <property type="component" value="Segment"/>
</dbReference>
<dbReference type="SUPFAM" id="SSF55846">
    <property type="entry name" value="N-acetylmuramoyl-L-alanine amidase-like"/>
    <property type="match status" value="1"/>
</dbReference>
<dbReference type="GO" id="GO:0001897">
    <property type="term" value="P:symbiont-mediated cytolysis of host cell"/>
    <property type="evidence" value="ECO:0007669"/>
    <property type="project" value="UniProtKB-ARBA"/>
</dbReference>
<dbReference type="InterPro" id="IPR002502">
    <property type="entry name" value="Amidase_domain"/>
</dbReference>
<name>A0A0K1Y763_9CAUD</name>
<dbReference type="PANTHER" id="PTHR30417">
    <property type="entry name" value="N-ACETYLMURAMOYL-L-ALANINE AMIDASE AMID"/>
    <property type="match status" value="1"/>
</dbReference>
<protein>
    <recommendedName>
        <fullName evidence="2">N-acetylmuramoyl-L-alanine amidase</fullName>
        <ecNumber evidence="2">3.5.1.28</ecNumber>
    </recommendedName>
</protein>
<dbReference type="Pfam" id="PF01510">
    <property type="entry name" value="Amidase_2"/>
    <property type="match status" value="1"/>
</dbReference>
<evidence type="ECO:0000256" key="2">
    <source>
        <dbReference type="ARBA" id="ARBA00011901"/>
    </source>
</evidence>
<dbReference type="PANTHER" id="PTHR30417:SF1">
    <property type="entry name" value="N-ACETYLMURAMOYL-L-ALANINE AMIDASE AMID"/>
    <property type="match status" value="1"/>
</dbReference>
<proteinExistence type="predicted"/>
<keyword evidence="5" id="KW-0378">Hydrolase</keyword>
<feature type="compositionally biased region" description="Low complexity" evidence="7">
    <location>
        <begin position="569"/>
        <end position="578"/>
    </location>
</feature>
<reference evidence="10" key="1">
    <citation type="submission" date="2015-07" db="EMBL/GenBank/DDBJ databases">
        <authorList>
            <person name="Peister A."/>
            <person name="Blumer L.S."/>
            <person name="Brown G.E."/>
            <person name="Attia A.B."/>
            <person name="Bradley K.A."/>
            <person name="Cerda N.J."/>
            <person name="Comeaux R.M."/>
            <person name="Delaney R."/>
            <person name="Fowler D.R."/>
            <person name="Garner J.A."/>
            <person name="McGary K.L."/>
            <person name="Moore J.H."/>
            <person name="Morris L.K."/>
            <person name="Powell E.M."/>
            <person name="Williams C.L."/>
            <person name="Williams R.L."/>
            <person name="Wilson J.B."/>
            <person name="Witherspoon E.J."/>
            <person name="Bolles M.R."/>
            <person name="Garrick M."/>
            <person name="Lowe A.R."/>
            <person name="Delesalle V.A."/>
            <person name="Bradley K.W."/>
            <person name="Asai D.J."/>
            <person name="Bowman C.A."/>
            <person name="Russell D.A."/>
            <person name="Pope W.H."/>
            <person name="Jacobs-Sera D."/>
            <person name="Hendrix R.W."/>
            <person name="Hatfull G.F."/>
        </authorList>
    </citation>
    <scope>NUCLEOTIDE SEQUENCE [LARGE SCALE GENOMIC DNA]</scope>
</reference>
<feature type="region of interest" description="Disordered" evidence="7">
    <location>
        <begin position="74"/>
        <end position="111"/>
    </location>
</feature>
<evidence type="ECO:0000256" key="6">
    <source>
        <dbReference type="ARBA" id="ARBA00023316"/>
    </source>
</evidence>
<dbReference type="InterPro" id="IPR036505">
    <property type="entry name" value="Amidase/PGRP_sf"/>
</dbReference>
<comment type="catalytic activity">
    <reaction evidence="1">
        <text>Hydrolyzes the link between N-acetylmuramoyl residues and L-amino acid residues in certain cell-wall glycopeptides.</text>
        <dbReference type="EC" id="3.5.1.28"/>
    </reaction>
</comment>
<dbReference type="GO" id="GO:0009253">
    <property type="term" value="P:peptidoglycan catabolic process"/>
    <property type="evidence" value="ECO:0007669"/>
    <property type="project" value="InterPro"/>
</dbReference>
<feature type="domain" description="N-acetylmuramoyl-L-alanine amidase" evidence="8">
    <location>
        <begin position="248"/>
        <end position="387"/>
    </location>
</feature>
<dbReference type="GO" id="GO:0008745">
    <property type="term" value="F:N-acetylmuramoyl-L-alanine amidase activity"/>
    <property type="evidence" value="ECO:0007669"/>
    <property type="project" value="UniProtKB-EC"/>
</dbReference>
<evidence type="ECO:0000256" key="3">
    <source>
        <dbReference type="ARBA" id="ARBA00022529"/>
    </source>
</evidence>
<evidence type="ECO:0000313" key="9">
    <source>
        <dbReference type="EMBL" id="AKY02758.1"/>
    </source>
</evidence>
<gene>
    <name evidence="9" type="ORF">SEA_BROWNCNA_45</name>
</gene>
<keyword evidence="4" id="KW-0081">Bacteriolytic enzyme</keyword>
<keyword evidence="6" id="KW-0961">Cell wall biogenesis/degradation</keyword>
<feature type="region of interest" description="Disordered" evidence="7">
    <location>
        <begin position="549"/>
        <end position="578"/>
    </location>
</feature>
<evidence type="ECO:0000256" key="5">
    <source>
        <dbReference type="ARBA" id="ARBA00022801"/>
    </source>
</evidence>
<evidence type="ECO:0000313" key="10">
    <source>
        <dbReference type="Proteomes" id="UP000201833"/>
    </source>
</evidence>
<dbReference type="GO" id="GO:0009254">
    <property type="term" value="P:peptidoglycan turnover"/>
    <property type="evidence" value="ECO:0007669"/>
    <property type="project" value="TreeGrafter"/>
</dbReference>
<keyword evidence="10" id="KW-1185">Reference proteome</keyword>
<dbReference type="KEGG" id="vg:26641286"/>
<dbReference type="EMBL" id="KT270441">
    <property type="protein sequence ID" value="AKY02758.1"/>
    <property type="molecule type" value="Genomic_DNA"/>
</dbReference>
<dbReference type="GeneID" id="26641286"/>
<keyword evidence="3" id="KW-0929">Antimicrobial</keyword>
<dbReference type="OrthoDB" id="2745at10239"/>
<dbReference type="EC" id="3.5.1.28" evidence="2"/>
<dbReference type="InterPro" id="IPR051206">
    <property type="entry name" value="NAMLAA_amidase_2"/>
</dbReference>
<dbReference type="RefSeq" id="YP_009214962.1">
    <property type="nucleotide sequence ID" value="NC_028968.1"/>
</dbReference>
<sequence>MSFIRSKFAPRALLTVDQWIAIFVAVADELNMPDKRGAVVCAAMCAFQEAGADLQDGNGRQIWIPGNMADPCYADDPDAYPHDSEGNDGQSTGPFQQQMNQPGKAPWGWGGNYGDCAGTRKRMDPWDSTRMFFGWPGSGLRDKGYDASTAQRANDSIQRVQGSGVPNAYAQWWGLANAAYDRYLSNPIPAPPSPGGGSSGAPALTPNPAWRGDPLFLPQLLRAFGVSVTTYTDADGIRWDQRGHGDFGKISWVLWHHTGSVNETDNGIAHHPALGLAANMLIHPDGHVVLTGSGIAWHGGIGVYPGIPEDGINQISIGIECSYGPDRDGRYTLPWPEAQMNAMIAVGGAISWFLGDTLPPSHQIAHKEWAGADNPLGVNKQGKPDPGNLDMTWFRAQIAARAAAGPTTGGDDWMTNPDAITMLAAIYRETVTQKSPSRSFMAEDGTLIDTPLGIDWNTDGNAWTLVMTEAYWNDVPLAITVVEDIAANGVRQTSWAGSADKDDQVKWNQWLRDFGQAYCAGLVRRKAQWTALVAAVSALAAAQSAAALTAEATTPAAPKKRAPRKRAATKPTTTGGAE</sequence>
<feature type="compositionally biased region" description="Basic residues" evidence="7">
    <location>
        <begin position="558"/>
        <end position="568"/>
    </location>
</feature>